<proteinExistence type="predicted"/>
<keyword evidence="2" id="KW-0805">Transcription regulation</keyword>
<dbReference type="GO" id="GO:0003677">
    <property type="term" value="F:DNA binding"/>
    <property type="evidence" value="ECO:0007669"/>
    <property type="project" value="UniProtKB-KW"/>
</dbReference>
<evidence type="ECO:0000313" key="6">
    <source>
        <dbReference type="EMBL" id="TYH31645.1"/>
    </source>
</evidence>
<keyword evidence="7" id="KW-1185">Reference proteome</keyword>
<dbReference type="Proteomes" id="UP000323506">
    <property type="component" value="Chromosome A01"/>
</dbReference>
<evidence type="ECO:0000256" key="1">
    <source>
        <dbReference type="ARBA" id="ARBA00004123"/>
    </source>
</evidence>
<dbReference type="AlphaFoldDB" id="A0A5D2HMY0"/>
<dbReference type="Gene3D" id="2.40.330.10">
    <property type="entry name" value="DNA-binding pseudobarrel domain"/>
    <property type="match status" value="1"/>
</dbReference>
<sequence>MMKLLCLDDFKHKKINPNWSPFDILLQVTEVDQLKLQKSRHNDHLKHFLYDAPPRNMCSKLRFKFNNGVELKRKHLPPKFKQHILEEMGGTGLVLVIQKTIFYSYVNPTASRFSIPFSQVKTHDFLNKAEAKELAHKNPMQVCLLDPSLQQTSITFNKWVMGNTSLYVLTNTWNCVVKNNQLEKGVMVQLWSFRMNSLLCFALLKLYDFQSYNIRLANEKD</sequence>
<dbReference type="InterPro" id="IPR015300">
    <property type="entry name" value="DNA-bd_pseudobarrel_sf"/>
</dbReference>
<evidence type="ECO:0000256" key="3">
    <source>
        <dbReference type="ARBA" id="ARBA00023125"/>
    </source>
</evidence>
<name>A0A5D2HMY0_GOSDA</name>
<comment type="subcellular location">
    <subcellularLocation>
        <location evidence="1">Nucleus</location>
    </subcellularLocation>
</comment>
<dbReference type="SUPFAM" id="SSF101936">
    <property type="entry name" value="DNA-binding pseudobarrel domain"/>
    <property type="match status" value="1"/>
</dbReference>
<evidence type="ECO:0000256" key="2">
    <source>
        <dbReference type="ARBA" id="ARBA00023015"/>
    </source>
</evidence>
<gene>
    <name evidence="6" type="ORF">ES288_A01G188500v1</name>
</gene>
<evidence type="ECO:0000256" key="4">
    <source>
        <dbReference type="ARBA" id="ARBA00023163"/>
    </source>
</evidence>
<accession>A0A5D2HMY0</accession>
<evidence type="ECO:0000256" key="5">
    <source>
        <dbReference type="ARBA" id="ARBA00023242"/>
    </source>
</evidence>
<protein>
    <recommendedName>
        <fullName evidence="8">TF-B3 domain-containing protein</fullName>
    </recommendedName>
</protein>
<reference evidence="6 7" key="1">
    <citation type="submission" date="2019-06" db="EMBL/GenBank/DDBJ databases">
        <title>WGS assembly of Gossypium darwinii.</title>
        <authorList>
            <person name="Chen Z.J."/>
            <person name="Sreedasyam A."/>
            <person name="Ando A."/>
            <person name="Song Q."/>
            <person name="De L."/>
            <person name="Hulse-Kemp A."/>
            <person name="Ding M."/>
            <person name="Ye W."/>
            <person name="Kirkbride R."/>
            <person name="Jenkins J."/>
            <person name="Plott C."/>
            <person name="Lovell J."/>
            <person name="Lin Y.-M."/>
            <person name="Vaughn R."/>
            <person name="Liu B."/>
            <person name="Li W."/>
            <person name="Simpson S."/>
            <person name="Scheffler B."/>
            <person name="Saski C."/>
            <person name="Grover C."/>
            <person name="Hu G."/>
            <person name="Conover J."/>
            <person name="Carlson J."/>
            <person name="Shu S."/>
            <person name="Boston L."/>
            <person name="Williams M."/>
            <person name="Peterson D."/>
            <person name="Mcgee K."/>
            <person name="Jones D."/>
            <person name="Wendel J."/>
            <person name="Stelly D."/>
            <person name="Grimwood J."/>
            <person name="Schmutz J."/>
        </authorList>
    </citation>
    <scope>NUCLEOTIDE SEQUENCE [LARGE SCALE GENOMIC DNA]</scope>
    <source>
        <strain evidence="6">1808015.09</strain>
    </source>
</reference>
<dbReference type="GO" id="GO:0005634">
    <property type="term" value="C:nucleus"/>
    <property type="evidence" value="ECO:0007669"/>
    <property type="project" value="UniProtKB-SubCell"/>
</dbReference>
<keyword evidence="4" id="KW-0804">Transcription</keyword>
<dbReference type="InterPro" id="IPR005508">
    <property type="entry name" value="At2g31720-like"/>
</dbReference>
<evidence type="ECO:0008006" key="8">
    <source>
        <dbReference type="Google" id="ProtNLM"/>
    </source>
</evidence>
<dbReference type="PANTHER" id="PTHR31541:SF25">
    <property type="entry name" value="GAMMA-GLIADIN B"/>
    <property type="match status" value="1"/>
</dbReference>
<evidence type="ECO:0000313" key="7">
    <source>
        <dbReference type="Proteomes" id="UP000323506"/>
    </source>
</evidence>
<dbReference type="EMBL" id="CM017688">
    <property type="protein sequence ID" value="TYH31645.1"/>
    <property type="molecule type" value="Genomic_DNA"/>
</dbReference>
<keyword evidence="5" id="KW-0539">Nucleus</keyword>
<dbReference type="Pfam" id="PF03754">
    <property type="entry name" value="At2g31720-like"/>
    <property type="match status" value="1"/>
</dbReference>
<dbReference type="PANTHER" id="PTHR31541">
    <property type="entry name" value="B3 DOMAIN PLANT PROTEIN-RELATED"/>
    <property type="match status" value="1"/>
</dbReference>
<keyword evidence="3" id="KW-0238">DNA-binding</keyword>
<organism evidence="6 7">
    <name type="scientific">Gossypium darwinii</name>
    <name type="common">Darwin's cotton</name>
    <name type="synonym">Gossypium barbadense var. darwinii</name>
    <dbReference type="NCBI Taxonomy" id="34276"/>
    <lineage>
        <taxon>Eukaryota</taxon>
        <taxon>Viridiplantae</taxon>
        <taxon>Streptophyta</taxon>
        <taxon>Embryophyta</taxon>
        <taxon>Tracheophyta</taxon>
        <taxon>Spermatophyta</taxon>
        <taxon>Magnoliopsida</taxon>
        <taxon>eudicotyledons</taxon>
        <taxon>Gunneridae</taxon>
        <taxon>Pentapetalae</taxon>
        <taxon>rosids</taxon>
        <taxon>malvids</taxon>
        <taxon>Malvales</taxon>
        <taxon>Malvaceae</taxon>
        <taxon>Malvoideae</taxon>
        <taxon>Gossypium</taxon>
    </lineage>
</organism>